<dbReference type="PANTHER" id="PTHR46293">
    <property type="entry name" value="E3 UBIQUITIN PROTEIN LIGASE DRIP1"/>
    <property type="match status" value="1"/>
</dbReference>
<protein>
    <submittedName>
        <fullName evidence="2">Uncharacterized protein</fullName>
    </submittedName>
</protein>
<dbReference type="Proteomes" id="UP000652761">
    <property type="component" value="Unassembled WGS sequence"/>
</dbReference>
<keyword evidence="3" id="KW-1185">Reference proteome</keyword>
<feature type="compositionally biased region" description="Pro residues" evidence="1">
    <location>
        <begin position="275"/>
        <end position="293"/>
    </location>
</feature>
<accession>A0A843W3I9</accession>
<proteinExistence type="predicted"/>
<dbReference type="GO" id="GO:0004842">
    <property type="term" value="F:ubiquitin-protein transferase activity"/>
    <property type="evidence" value="ECO:0007669"/>
    <property type="project" value="InterPro"/>
</dbReference>
<gene>
    <name evidence="2" type="ORF">Taro_034250</name>
</gene>
<evidence type="ECO:0000313" key="3">
    <source>
        <dbReference type="Proteomes" id="UP000652761"/>
    </source>
</evidence>
<dbReference type="InterPro" id="IPR044807">
    <property type="entry name" value="DRIP1-like"/>
</dbReference>
<evidence type="ECO:0000256" key="1">
    <source>
        <dbReference type="SAM" id="MobiDB-lite"/>
    </source>
</evidence>
<feature type="region of interest" description="Disordered" evidence="1">
    <location>
        <begin position="271"/>
        <end position="308"/>
    </location>
</feature>
<name>A0A843W3I9_COLES</name>
<evidence type="ECO:0000313" key="2">
    <source>
        <dbReference type="EMBL" id="MQM01488.1"/>
    </source>
</evidence>
<reference evidence="2" key="1">
    <citation type="submission" date="2017-07" db="EMBL/GenBank/DDBJ databases">
        <title>Taro Niue Genome Assembly and Annotation.</title>
        <authorList>
            <person name="Atibalentja N."/>
            <person name="Keating K."/>
            <person name="Fields C.J."/>
        </authorList>
    </citation>
    <scope>NUCLEOTIDE SEQUENCE</scope>
    <source>
        <strain evidence="2">Niue_2</strain>
        <tissue evidence="2">Leaf</tissue>
    </source>
</reference>
<dbReference type="OrthoDB" id="1305878at2759"/>
<organism evidence="2 3">
    <name type="scientific">Colocasia esculenta</name>
    <name type="common">Wild taro</name>
    <name type="synonym">Arum esculentum</name>
    <dbReference type="NCBI Taxonomy" id="4460"/>
    <lineage>
        <taxon>Eukaryota</taxon>
        <taxon>Viridiplantae</taxon>
        <taxon>Streptophyta</taxon>
        <taxon>Embryophyta</taxon>
        <taxon>Tracheophyta</taxon>
        <taxon>Spermatophyta</taxon>
        <taxon>Magnoliopsida</taxon>
        <taxon>Liliopsida</taxon>
        <taxon>Araceae</taxon>
        <taxon>Aroideae</taxon>
        <taxon>Colocasieae</taxon>
        <taxon>Colocasia</taxon>
    </lineage>
</organism>
<comment type="caution">
    <text evidence="2">The sequence shown here is derived from an EMBL/GenBank/DDBJ whole genome shotgun (WGS) entry which is preliminary data.</text>
</comment>
<dbReference type="AlphaFoldDB" id="A0A843W3I9"/>
<dbReference type="PANTHER" id="PTHR46293:SF1">
    <property type="entry name" value="OS03G0632800 PROTEIN"/>
    <property type="match status" value="1"/>
</dbReference>
<sequence length="516" mass="56477">MMRYADLTMKKPPFSHLQIHPCSLSDRRKGSRKEEKRSWSCDISSCLRSPLKQLQQQHGQQVATKGTQELGELGAEGVDREVEITCRGQPVVPTLALHKLVDMWLQTGSSHKAQASVGTSAKDFVMVLVYARKVWEFPLVTKAAKEILNPSNDACYKLSSSCLVEMGFAWRIVSDQERSGMGFHKLCWARMPIRAPLRLHLSERMEGGLTPAQWRQLGDASELHRLGGWRGRCHAFAACPRTCTSTVRSVVLSKQQSCRALQAAELPPLSHAPPLTIPARPPPTHTSPPPLPIYTPHGGEEQESTKQQQSACGTSCVLYRVSADGGTSSPDLDFKVWCCIGDSGSRLSTSVGILLLLRFRCEMASSTAQSDSDLHDQYFEDWFSDVDPELLDINSSALVADYRQALDLIDSSIGGTSAPVLDAQAVASGTANSEFQVVSPLPGIDTSDSLSIHTPSPQTVSNPWSPPVASQTAWEPWPTEWTLLVPVVPLPAPPLTITHRTREGDLVVAEGYIQLL</sequence>
<dbReference type="EMBL" id="NMUH01002687">
    <property type="protein sequence ID" value="MQM01488.1"/>
    <property type="molecule type" value="Genomic_DNA"/>
</dbReference>